<dbReference type="AlphaFoldDB" id="A0AAU1ZZB4"/>
<name>A0AAU1ZZB4_9ACTN</name>
<dbReference type="EMBL" id="CP108222">
    <property type="protein sequence ID" value="WTT17788.1"/>
    <property type="molecule type" value="Genomic_DNA"/>
</dbReference>
<accession>A0AAU1ZZB4</accession>
<reference evidence="1" key="1">
    <citation type="submission" date="2022-10" db="EMBL/GenBank/DDBJ databases">
        <title>The complete genomes of actinobacterial strains from the NBC collection.</title>
        <authorList>
            <person name="Joergensen T.S."/>
            <person name="Alvarez Arevalo M."/>
            <person name="Sterndorff E.B."/>
            <person name="Faurdal D."/>
            <person name="Vuksanovic O."/>
            <person name="Mourched A.-S."/>
            <person name="Charusanti P."/>
            <person name="Shaw S."/>
            <person name="Blin K."/>
            <person name="Weber T."/>
        </authorList>
    </citation>
    <scope>NUCLEOTIDE SEQUENCE</scope>
    <source>
        <strain evidence="1">NBC_00093</strain>
    </source>
</reference>
<evidence type="ECO:0000313" key="1">
    <source>
        <dbReference type="EMBL" id="WTT17788.1"/>
    </source>
</evidence>
<organism evidence="1">
    <name type="scientific">Streptomyces sp. NBC_00093</name>
    <dbReference type="NCBI Taxonomy" id="2975649"/>
    <lineage>
        <taxon>Bacteria</taxon>
        <taxon>Bacillati</taxon>
        <taxon>Actinomycetota</taxon>
        <taxon>Actinomycetes</taxon>
        <taxon>Kitasatosporales</taxon>
        <taxon>Streptomycetaceae</taxon>
        <taxon>Streptomyces</taxon>
    </lineage>
</organism>
<proteinExistence type="predicted"/>
<gene>
    <name evidence="1" type="ORF">OHA22_20705</name>
</gene>
<protein>
    <submittedName>
        <fullName evidence="1">Uncharacterized protein</fullName>
    </submittedName>
</protein>
<sequence>MAVFPEILAGDRITDALLESMLPLHVVKSTTETVTNNTYQNDDELFLPSVANAVYFVRLFLLHSSGTTGKFRVRFAGPSGSTMNWGVHAAQNAQTSSTSVEIVSMPSRLLTDDQEMGGGNLAGTTAFVEGVFTTSSTAGNLTLQWAQIVTNAAATQVRAGSFLTMRRIA</sequence>